<protein>
    <submittedName>
        <fullName evidence="8">YveK family protein</fullName>
    </submittedName>
</protein>
<evidence type="ECO:0000256" key="2">
    <source>
        <dbReference type="ARBA" id="ARBA00022475"/>
    </source>
</evidence>
<dbReference type="Proteomes" id="UP001597104">
    <property type="component" value="Unassembled WGS sequence"/>
</dbReference>
<evidence type="ECO:0000256" key="1">
    <source>
        <dbReference type="ARBA" id="ARBA00004651"/>
    </source>
</evidence>
<dbReference type="InterPro" id="IPR003856">
    <property type="entry name" value="LPS_length_determ_N"/>
</dbReference>
<keyword evidence="5 6" id="KW-0472">Membrane</keyword>
<dbReference type="EMBL" id="JBHTIO010000036">
    <property type="protein sequence ID" value="MFD0897527.1"/>
    <property type="molecule type" value="Genomic_DNA"/>
</dbReference>
<evidence type="ECO:0000313" key="8">
    <source>
        <dbReference type="EMBL" id="MFD0897527.1"/>
    </source>
</evidence>
<comment type="subcellular location">
    <subcellularLocation>
        <location evidence="1">Cell membrane</location>
        <topology evidence="1">Multi-pass membrane protein</topology>
    </subcellularLocation>
</comment>
<keyword evidence="4 6" id="KW-1133">Transmembrane helix</keyword>
<feature type="transmembrane region" description="Helical" evidence="6">
    <location>
        <begin position="177"/>
        <end position="200"/>
    </location>
</feature>
<evidence type="ECO:0000313" key="9">
    <source>
        <dbReference type="Proteomes" id="UP001597104"/>
    </source>
</evidence>
<reference evidence="9" key="1">
    <citation type="journal article" date="2019" name="Int. J. Syst. Evol. Microbiol.">
        <title>The Global Catalogue of Microorganisms (GCM) 10K type strain sequencing project: providing services to taxonomists for standard genome sequencing and annotation.</title>
        <authorList>
            <consortium name="The Broad Institute Genomics Platform"/>
            <consortium name="The Broad Institute Genome Sequencing Center for Infectious Disease"/>
            <person name="Wu L."/>
            <person name="Ma J."/>
        </authorList>
    </citation>
    <scope>NUCLEOTIDE SEQUENCE [LARGE SCALE GENOMIC DNA]</scope>
    <source>
        <strain evidence="9">CCM 8925</strain>
    </source>
</reference>
<evidence type="ECO:0000256" key="6">
    <source>
        <dbReference type="SAM" id="Phobius"/>
    </source>
</evidence>
<evidence type="ECO:0000256" key="3">
    <source>
        <dbReference type="ARBA" id="ARBA00022692"/>
    </source>
</evidence>
<accession>A0ABW3EDS8</accession>
<evidence type="ECO:0000259" key="7">
    <source>
        <dbReference type="Pfam" id="PF02706"/>
    </source>
</evidence>
<organism evidence="8 9">
    <name type="scientific">Loigolactobacillus binensis</name>
    <dbReference type="NCBI Taxonomy" id="2559922"/>
    <lineage>
        <taxon>Bacteria</taxon>
        <taxon>Bacillati</taxon>
        <taxon>Bacillota</taxon>
        <taxon>Bacilli</taxon>
        <taxon>Lactobacillales</taxon>
        <taxon>Lactobacillaceae</taxon>
        <taxon>Loigolactobacillus</taxon>
    </lineage>
</organism>
<evidence type="ECO:0000256" key="4">
    <source>
        <dbReference type="ARBA" id="ARBA00022989"/>
    </source>
</evidence>
<feature type="transmembrane region" description="Helical" evidence="6">
    <location>
        <begin position="16"/>
        <end position="35"/>
    </location>
</feature>
<name>A0ABW3EDS8_9LACO</name>
<evidence type="ECO:0000256" key="5">
    <source>
        <dbReference type="ARBA" id="ARBA00023136"/>
    </source>
</evidence>
<sequence length="203" mass="22031">MQQFSLKQLVTTVLKFWYIPLILALIGGFFSHSYAKRGYQPAYTAKSSIMIKLKHESSNHLQQQVDGELGLMGTYRDFISSSKVMNKVHKQLAQNKSYKGTISALKKGVTVDTTADSLIMHIQSTDRSKSVAVKESNAVAQGFKKQVATVSSTSKVTILDKASTKNVSASSFSGKKAILYGVILGGVIGVLGELIIGGLLKRK</sequence>
<proteinExistence type="predicted"/>
<comment type="caution">
    <text evidence="8">The sequence shown here is derived from an EMBL/GenBank/DDBJ whole genome shotgun (WGS) entry which is preliminary data.</text>
</comment>
<gene>
    <name evidence="8" type="ORF">ACFQZ7_07215</name>
</gene>
<keyword evidence="2" id="KW-1003">Cell membrane</keyword>
<keyword evidence="3 6" id="KW-0812">Transmembrane</keyword>
<dbReference type="RefSeq" id="WP_137638473.1">
    <property type="nucleotide sequence ID" value="NZ_BJDN01000026.1"/>
</dbReference>
<dbReference type="Pfam" id="PF02706">
    <property type="entry name" value="Wzz"/>
    <property type="match status" value="1"/>
</dbReference>
<keyword evidence="9" id="KW-1185">Reference proteome</keyword>
<feature type="domain" description="Polysaccharide chain length determinant N-terminal" evidence="7">
    <location>
        <begin position="3"/>
        <end position="92"/>
    </location>
</feature>